<sequence length="381" mass="40224">MTDDIVLANARLVLESEVVTGSLHLSGGVIRAMDQGAQVPRGALDCEGDLVVPGLVELHTDNLERHLEPRPGVDWRHDAGILAHDAELAGCGITTVFDALRVGNLTSDSVYSETPYARGVATEILAMRAAGHLKISHHIHLRAELCSHTLLDELEAFHAEDRVGFLSLMDHTPGDRQFTDLGRYRQYMTKHHKMTDAEFESHCTALQALSAERRATHLAAALSAAARLGATLASHDDTTVAHVEESRAQGVGVAEFPTTHAAAEACRAHGIAVMMGAPNIVRGGSHSGNVAAADLAREGLLDILSSDYIPAALLLATMQLAEITGDLPAAFACVTHGPARAVGLTDRGALAPGLRADVVRLHSVGAIARPAAVWCAGNRVA</sequence>
<dbReference type="PANTHER" id="PTHR43135:SF3">
    <property type="entry name" value="ALPHA-D-RIBOSE 1-METHYLPHOSPHONATE 5-TRIPHOSPHATE DIPHOSPHATASE"/>
    <property type="match status" value="1"/>
</dbReference>
<organism evidence="1 2">
    <name type="scientific">Histidinibacterium lentulum</name>
    <dbReference type="NCBI Taxonomy" id="2480588"/>
    <lineage>
        <taxon>Bacteria</taxon>
        <taxon>Pseudomonadati</taxon>
        <taxon>Pseudomonadota</taxon>
        <taxon>Alphaproteobacteria</taxon>
        <taxon>Rhodobacterales</taxon>
        <taxon>Paracoccaceae</taxon>
        <taxon>Histidinibacterium</taxon>
    </lineage>
</organism>
<dbReference type="SUPFAM" id="SSF51338">
    <property type="entry name" value="Composite domain of metallo-dependent hydrolases"/>
    <property type="match status" value="1"/>
</dbReference>
<keyword evidence="2" id="KW-1185">Reference proteome</keyword>
<proteinExistence type="predicted"/>
<dbReference type="SUPFAM" id="SSF51556">
    <property type="entry name" value="Metallo-dependent hydrolases"/>
    <property type="match status" value="1"/>
</dbReference>
<reference evidence="1 2" key="1">
    <citation type="submission" date="2018-10" db="EMBL/GenBank/DDBJ databases">
        <title>Histidinibacterium lentulum gen. nov., sp. nov., a marine bacterium from the culture broth of Picochlorum sp. 122.</title>
        <authorList>
            <person name="Wang G."/>
        </authorList>
    </citation>
    <scope>NUCLEOTIDE SEQUENCE [LARGE SCALE GENOMIC DNA]</scope>
    <source>
        <strain evidence="1 2">B17</strain>
    </source>
</reference>
<accession>A0A3N2R4M3</accession>
<dbReference type="NCBIfam" id="NF011984">
    <property type="entry name" value="PRK15446.1-5"/>
    <property type="match status" value="1"/>
</dbReference>
<dbReference type="Gene3D" id="2.30.40.10">
    <property type="entry name" value="Urease, subunit C, domain 1"/>
    <property type="match status" value="2"/>
</dbReference>
<protein>
    <submittedName>
        <fullName evidence="1">Alpha-D-ribose 1-methylphosphonate 5-triphosphate diphosphatase</fullName>
        <ecNumber evidence="1">3.6.1.63</ecNumber>
    </submittedName>
</protein>
<name>A0A3N2R4M3_9RHOB</name>
<dbReference type="NCBIfam" id="TIGR02318">
    <property type="entry name" value="phosphono_phnM"/>
    <property type="match status" value="1"/>
</dbReference>
<evidence type="ECO:0000313" key="2">
    <source>
        <dbReference type="Proteomes" id="UP000268016"/>
    </source>
</evidence>
<dbReference type="InterPro" id="IPR012696">
    <property type="entry name" value="PhnM"/>
</dbReference>
<dbReference type="NCBIfam" id="NF011987">
    <property type="entry name" value="PRK15446.2-3"/>
    <property type="match status" value="1"/>
</dbReference>
<dbReference type="EMBL" id="RDRB01000004">
    <property type="protein sequence ID" value="ROU02445.1"/>
    <property type="molecule type" value="Genomic_DNA"/>
</dbReference>
<dbReference type="NCBIfam" id="NF011990">
    <property type="entry name" value="PRK15446.2-6"/>
    <property type="match status" value="1"/>
</dbReference>
<evidence type="ECO:0000313" key="1">
    <source>
        <dbReference type="EMBL" id="ROU02445.1"/>
    </source>
</evidence>
<dbReference type="AlphaFoldDB" id="A0A3N2R4M3"/>
<gene>
    <name evidence="1" type="ORF">EAT49_08870</name>
</gene>
<keyword evidence="1" id="KW-0378">Hydrolase</keyword>
<dbReference type="InterPro" id="IPR011059">
    <property type="entry name" value="Metal-dep_hydrolase_composite"/>
</dbReference>
<dbReference type="GO" id="GO:0019700">
    <property type="term" value="P:organic phosphonate catabolic process"/>
    <property type="evidence" value="ECO:0007669"/>
    <property type="project" value="InterPro"/>
</dbReference>
<dbReference type="InterPro" id="IPR051781">
    <property type="entry name" value="Metallo-dep_Hydrolase"/>
</dbReference>
<dbReference type="InterPro" id="IPR032466">
    <property type="entry name" value="Metal_Hydrolase"/>
</dbReference>
<dbReference type="Proteomes" id="UP000268016">
    <property type="component" value="Unassembled WGS sequence"/>
</dbReference>
<dbReference type="EC" id="3.6.1.63" evidence="1"/>
<dbReference type="Gene3D" id="3.20.20.140">
    <property type="entry name" value="Metal-dependent hydrolases"/>
    <property type="match status" value="1"/>
</dbReference>
<dbReference type="PANTHER" id="PTHR43135">
    <property type="entry name" value="ALPHA-D-RIBOSE 1-METHYLPHOSPHONATE 5-TRIPHOSPHATE DIPHOSPHATASE"/>
    <property type="match status" value="1"/>
</dbReference>
<dbReference type="RefSeq" id="WP_123641963.1">
    <property type="nucleotide sequence ID" value="NZ_ML119084.1"/>
</dbReference>
<comment type="caution">
    <text evidence="1">The sequence shown here is derived from an EMBL/GenBank/DDBJ whole genome shotgun (WGS) entry which is preliminary data.</text>
</comment>
<dbReference type="OrthoDB" id="9785413at2"/>
<dbReference type="PIRSF" id="PIRSF038971">
    <property type="entry name" value="PhnM"/>
    <property type="match status" value="1"/>
</dbReference>
<dbReference type="GO" id="GO:0016810">
    <property type="term" value="F:hydrolase activity, acting on carbon-nitrogen (but not peptide) bonds"/>
    <property type="evidence" value="ECO:0007669"/>
    <property type="project" value="InterPro"/>
</dbReference>